<dbReference type="PRINTS" id="PR00081">
    <property type="entry name" value="GDHRDH"/>
</dbReference>
<evidence type="ECO:0000256" key="3">
    <source>
        <dbReference type="ARBA" id="ARBA00023002"/>
    </source>
</evidence>
<dbReference type="EMBL" id="JAVHJV010000005">
    <property type="protein sequence ID" value="KAK5942544.1"/>
    <property type="molecule type" value="Genomic_DNA"/>
</dbReference>
<reference evidence="4 5" key="1">
    <citation type="journal article" date="2023" name="Res Sq">
        <title>Genomic and morphological characterization of Knufia obscura isolated from the Mars 2020 spacecraft assembly facility.</title>
        <authorList>
            <person name="Chander A.M."/>
            <person name="Teixeira M.M."/>
            <person name="Singh N.K."/>
            <person name="Williams M.P."/>
            <person name="Parker C.W."/>
            <person name="Leo P."/>
            <person name="Stajich J.E."/>
            <person name="Torok T."/>
            <person name="Tighe S."/>
            <person name="Mason C.E."/>
            <person name="Venkateswaran K."/>
        </authorList>
    </citation>
    <scope>NUCLEOTIDE SEQUENCE [LARGE SCALE GENOMIC DNA]</scope>
    <source>
        <strain evidence="4 5">CCFEE 5817</strain>
    </source>
</reference>
<evidence type="ECO:0000313" key="4">
    <source>
        <dbReference type="EMBL" id="KAK5942544.1"/>
    </source>
</evidence>
<comment type="similarity">
    <text evidence="1">Belongs to the short-chain dehydrogenases/reductases (SDR) family.</text>
</comment>
<evidence type="ECO:0000256" key="1">
    <source>
        <dbReference type="ARBA" id="ARBA00006484"/>
    </source>
</evidence>
<dbReference type="GeneID" id="89998558"/>
<keyword evidence="5" id="KW-1185">Reference proteome</keyword>
<dbReference type="RefSeq" id="XP_064730634.1">
    <property type="nucleotide sequence ID" value="XM_064873530.1"/>
</dbReference>
<evidence type="ECO:0000313" key="5">
    <source>
        <dbReference type="Proteomes" id="UP001334248"/>
    </source>
</evidence>
<dbReference type="Pfam" id="PF00106">
    <property type="entry name" value="adh_short"/>
    <property type="match status" value="1"/>
</dbReference>
<dbReference type="PANTHER" id="PTHR43490">
    <property type="entry name" value="(+)-NEOMENTHOL DEHYDROGENASE"/>
    <property type="match status" value="1"/>
</dbReference>
<proteinExistence type="inferred from homology"/>
<dbReference type="InterPro" id="IPR036291">
    <property type="entry name" value="NAD(P)-bd_dom_sf"/>
</dbReference>
<protein>
    <submittedName>
        <fullName evidence="4">Uncharacterized protein</fullName>
    </submittedName>
</protein>
<dbReference type="InterPro" id="IPR002347">
    <property type="entry name" value="SDR_fam"/>
</dbReference>
<accession>A0ABR0RQP0</accession>
<sequence>MSRPGLMRAGSSIAASNKTIVLVTGGNSGIGYEIVKSLASQRSDYQILLGCRDTTKGEMAVATMGAPLNVNPIQLDITDDRSIEHCVKAIEQVFGRLDVLINNAGTAGKDLVGTELEPTRRQVWQYVYNLNVISTAVFTERVIPLLEQSKNPRMIFVSAKIASIGKLLESKKPNEPQLVPFCTSKAAVNMMAVDYAMRYPRFKVNASCAGHRATPSNDTEMSDDTDPAKGASNLFRLATEVNGQSATFTNSEGTIPW</sequence>
<gene>
    <name evidence="4" type="ORF">PMZ80_005109</name>
</gene>
<dbReference type="PANTHER" id="PTHR43490:SF99">
    <property type="entry name" value="SHORT-CHAIN DEHYDROGENASE_REDUCTASE"/>
    <property type="match status" value="1"/>
</dbReference>
<dbReference type="Proteomes" id="UP001334248">
    <property type="component" value="Unassembled WGS sequence"/>
</dbReference>
<evidence type="ECO:0000256" key="2">
    <source>
        <dbReference type="ARBA" id="ARBA00022857"/>
    </source>
</evidence>
<name>A0ABR0RQP0_9EURO</name>
<keyword evidence="3" id="KW-0560">Oxidoreductase</keyword>
<organism evidence="4 5">
    <name type="scientific">Knufia obscura</name>
    <dbReference type="NCBI Taxonomy" id="1635080"/>
    <lineage>
        <taxon>Eukaryota</taxon>
        <taxon>Fungi</taxon>
        <taxon>Dikarya</taxon>
        <taxon>Ascomycota</taxon>
        <taxon>Pezizomycotina</taxon>
        <taxon>Eurotiomycetes</taxon>
        <taxon>Chaetothyriomycetidae</taxon>
        <taxon>Chaetothyriales</taxon>
        <taxon>Trichomeriaceae</taxon>
        <taxon>Knufia</taxon>
    </lineage>
</organism>
<dbReference type="Gene3D" id="3.40.50.720">
    <property type="entry name" value="NAD(P)-binding Rossmann-like Domain"/>
    <property type="match status" value="1"/>
</dbReference>
<keyword evidence="2" id="KW-0521">NADP</keyword>
<comment type="caution">
    <text evidence="4">The sequence shown here is derived from an EMBL/GenBank/DDBJ whole genome shotgun (WGS) entry which is preliminary data.</text>
</comment>
<dbReference type="SUPFAM" id="SSF51735">
    <property type="entry name" value="NAD(P)-binding Rossmann-fold domains"/>
    <property type="match status" value="1"/>
</dbReference>